<comment type="similarity">
    <text evidence="1">Belongs to the peptidase C40 family.</text>
</comment>
<dbReference type="InterPro" id="IPR000064">
    <property type="entry name" value="NLP_P60_dom"/>
</dbReference>
<accession>A0A7W7W785</accession>
<keyword evidence="9" id="KW-1185">Reference proteome</keyword>
<evidence type="ECO:0000256" key="3">
    <source>
        <dbReference type="ARBA" id="ARBA00022801"/>
    </source>
</evidence>
<dbReference type="SUPFAM" id="SSF54001">
    <property type="entry name" value="Cysteine proteinases"/>
    <property type="match status" value="1"/>
</dbReference>
<dbReference type="PANTHER" id="PTHR47359">
    <property type="entry name" value="PEPTIDOGLYCAN DL-ENDOPEPTIDASE CWLO"/>
    <property type="match status" value="1"/>
</dbReference>
<dbReference type="RefSeq" id="WP_184753473.1">
    <property type="nucleotide sequence ID" value="NZ_BAABEK010000009.1"/>
</dbReference>
<dbReference type="EMBL" id="JACHJU010000001">
    <property type="protein sequence ID" value="MBB4937032.1"/>
    <property type="molecule type" value="Genomic_DNA"/>
</dbReference>
<evidence type="ECO:0000256" key="4">
    <source>
        <dbReference type="ARBA" id="ARBA00022807"/>
    </source>
</evidence>
<proteinExistence type="inferred from homology"/>
<dbReference type="Gene3D" id="3.90.1720.10">
    <property type="entry name" value="endopeptidase domain like (from Nostoc punctiforme)"/>
    <property type="match status" value="1"/>
</dbReference>
<dbReference type="PANTHER" id="PTHR47359:SF3">
    <property type="entry name" value="NLP_P60 DOMAIN-CONTAINING PROTEIN-RELATED"/>
    <property type="match status" value="1"/>
</dbReference>
<evidence type="ECO:0000256" key="1">
    <source>
        <dbReference type="ARBA" id="ARBA00007074"/>
    </source>
</evidence>
<feature type="signal peptide" evidence="6">
    <location>
        <begin position="1"/>
        <end position="28"/>
    </location>
</feature>
<feature type="compositionally biased region" description="Pro residues" evidence="5">
    <location>
        <begin position="32"/>
        <end position="50"/>
    </location>
</feature>
<evidence type="ECO:0000313" key="9">
    <source>
        <dbReference type="Proteomes" id="UP000534286"/>
    </source>
</evidence>
<dbReference type="InterPro" id="IPR038765">
    <property type="entry name" value="Papain-like_cys_pep_sf"/>
</dbReference>
<keyword evidence="6" id="KW-0732">Signal</keyword>
<dbReference type="Proteomes" id="UP000534286">
    <property type="component" value="Unassembled WGS sequence"/>
</dbReference>
<protein>
    <submittedName>
        <fullName evidence="8">Cell wall-associated NlpC family hydrolase</fullName>
    </submittedName>
</protein>
<dbReference type="AlphaFoldDB" id="A0A7W7W785"/>
<keyword evidence="2" id="KW-0645">Protease</keyword>
<reference evidence="8 9" key="1">
    <citation type="submission" date="2020-08" db="EMBL/GenBank/DDBJ databases">
        <title>Sequencing the genomes of 1000 actinobacteria strains.</title>
        <authorList>
            <person name="Klenk H.-P."/>
        </authorList>
    </citation>
    <scope>NUCLEOTIDE SEQUENCE [LARGE SCALE GENOMIC DNA]</scope>
    <source>
        <strain evidence="8 9">DSM 43023</strain>
    </source>
</reference>
<dbReference type="Pfam" id="PF00877">
    <property type="entry name" value="NLPC_P60"/>
    <property type="match status" value="1"/>
</dbReference>
<dbReference type="InterPro" id="IPR051794">
    <property type="entry name" value="PG_Endopeptidase_C40"/>
</dbReference>
<dbReference type="GO" id="GO:0006508">
    <property type="term" value="P:proteolysis"/>
    <property type="evidence" value="ECO:0007669"/>
    <property type="project" value="UniProtKB-KW"/>
</dbReference>
<dbReference type="PROSITE" id="PS51935">
    <property type="entry name" value="NLPC_P60"/>
    <property type="match status" value="1"/>
</dbReference>
<sequence length="218" mass="22902">MSGKIYPRVLPLLVAGAAVLATPSLALADTPTPSPTPTPPAAEAPAPTSPTPAAEVPTLTGPKLKAALAAKAPVPAWKKAVKWAMSKRGTPYVWGGTGNGGFDCSGLMLRAYGAAGIKLPRVTYDQYAEFHKKVAWKDLRPGDLIFFHGLGHVGMISRPGYMVHAPQTGDVVKEEKLTSWRRSSFAGAVRPDRKGVKLSIEQAKLAAAPAPTMLQATS</sequence>
<name>A0A7W7W785_9ACTN</name>
<feature type="chain" id="PRO_5031495715" evidence="6">
    <location>
        <begin position="29"/>
        <end position="218"/>
    </location>
</feature>
<evidence type="ECO:0000259" key="7">
    <source>
        <dbReference type="PROSITE" id="PS51935"/>
    </source>
</evidence>
<evidence type="ECO:0000313" key="8">
    <source>
        <dbReference type="EMBL" id="MBB4937032.1"/>
    </source>
</evidence>
<dbReference type="GO" id="GO:0008234">
    <property type="term" value="F:cysteine-type peptidase activity"/>
    <property type="evidence" value="ECO:0007669"/>
    <property type="project" value="UniProtKB-KW"/>
</dbReference>
<evidence type="ECO:0000256" key="2">
    <source>
        <dbReference type="ARBA" id="ARBA00022670"/>
    </source>
</evidence>
<feature type="domain" description="NlpC/P60" evidence="7">
    <location>
        <begin position="74"/>
        <end position="192"/>
    </location>
</feature>
<gene>
    <name evidence="8" type="ORF">FHR32_001337</name>
</gene>
<keyword evidence="3 8" id="KW-0378">Hydrolase</keyword>
<comment type="caution">
    <text evidence="8">The sequence shown here is derived from an EMBL/GenBank/DDBJ whole genome shotgun (WGS) entry which is preliminary data.</text>
</comment>
<evidence type="ECO:0000256" key="6">
    <source>
        <dbReference type="SAM" id="SignalP"/>
    </source>
</evidence>
<evidence type="ECO:0000256" key="5">
    <source>
        <dbReference type="SAM" id="MobiDB-lite"/>
    </source>
</evidence>
<feature type="region of interest" description="Disordered" evidence="5">
    <location>
        <begin position="28"/>
        <end position="57"/>
    </location>
</feature>
<keyword evidence="4" id="KW-0788">Thiol protease</keyword>
<organism evidence="8 9">
    <name type="scientific">Streptosporangium album</name>
    <dbReference type="NCBI Taxonomy" id="47479"/>
    <lineage>
        <taxon>Bacteria</taxon>
        <taxon>Bacillati</taxon>
        <taxon>Actinomycetota</taxon>
        <taxon>Actinomycetes</taxon>
        <taxon>Streptosporangiales</taxon>
        <taxon>Streptosporangiaceae</taxon>
        <taxon>Streptosporangium</taxon>
    </lineage>
</organism>